<sequence length="118" mass="13388">MRIQIHSTRLKLPSASPCKRYAQRKETHTRGSTKSIPSPRRSPPHSSLRLHQIIKPHRPKTNGMCGGKNAIIIIIISLITRISHFGEARQYRSHVTSSMQTRLHTSEAVEIIQHIQGN</sequence>
<dbReference type="RefSeq" id="XP_011777507.1">
    <property type="nucleotide sequence ID" value="XM_011779205.1"/>
</dbReference>
<accession>D0A1U9</accession>
<feature type="region of interest" description="Disordered" evidence="1">
    <location>
        <begin position="1"/>
        <end position="48"/>
    </location>
</feature>
<name>D0A1U9_TRYB9</name>
<proteinExistence type="predicted"/>
<evidence type="ECO:0000313" key="3">
    <source>
        <dbReference type="Proteomes" id="UP000002316"/>
    </source>
</evidence>
<evidence type="ECO:0000313" key="2">
    <source>
        <dbReference type="EMBL" id="CBH15242.1"/>
    </source>
</evidence>
<reference evidence="3" key="1">
    <citation type="journal article" date="2010" name="PLoS Negl. Trop. Dis.">
        <title>The genome sequence of Trypanosoma brucei gambiense, causative agent of chronic human african trypanosomiasis.</title>
        <authorList>
            <person name="Jackson A.P."/>
            <person name="Sanders M."/>
            <person name="Berry A."/>
            <person name="McQuillan J."/>
            <person name="Aslett M.A."/>
            <person name="Quail M.A."/>
            <person name="Chukualim B."/>
            <person name="Capewell P."/>
            <person name="MacLeod A."/>
            <person name="Melville S.E."/>
            <person name="Gibson W."/>
            <person name="Barry J.D."/>
            <person name="Berriman M."/>
            <person name="Hertz-Fowler C."/>
        </authorList>
    </citation>
    <scope>NUCLEOTIDE SEQUENCE [LARGE SCALE GENOMIC DNA]</scope>
    <source>
        <strain evidence="3">MHOM/CI/86/DAL972</strain>
    </source>
</reference>
<dbReference type="AlphaFoldDB" id="D0A1U9"/>
<dbReference type="EMBL" id="FN554973">
    <property type="protein sequence ID" value="CBH15242.1"/>
    <property type="molecule type" value="Genomic_DNA"/>
</dbReference>
<gene>
    <name evidence="2" type="ORF">TbgDal_X3270</name>
</gene>
<dbReference type="GeneID" id="23865391"/>
<protein>
    <submittedName>
        <fullName evidence="2">Uncharacterized protein</fullName>
    </submittedName>
</protein>
<dbReference type="Proteomes" id="UP000002316">
    <property type="component" value="Chromosome 10"/>
</dbReference>
<organism evidence="2 3">
    <name type="scientific">Trypanosoma brucei gambiense (strain MHOM/CI/86/DAL972)</name>
    <dbReference type="NCBI Taxonomy" id="679716"/>
    <lineage>
        <taxon>Eukaryota</taxon>
        <taxon>Discoba</taxon>
        <taxon>Euglenozoa</taxon>
        <taxon>Kinetoplastea</taxon>
        <taxon>Metakinetoplastina</taxon>
        <taxon>Trypanosomatida</taxon>
        <taxon>Trypanosomatidae</taxon>
        <taxon>Trypanosoma</taxon>
    </lineage>
</organism>
<dbReference type="KEGG" id="tbg:TbgDal_X3270"/>
<evidence type="ECO:0000256" key="1">
    <source>
        <dbReference type="SAM" id="MobiDB-lite"/>
    </source>
</evidence>